<gene>
    <name evidence="2" type="ORF">ODALV1_LOCUS2400</name>
</gene>
<keyword evidence="3" id="KW-1185">Reference proteome</keyword>
<name>A0ABP1PPT8_9HEXA</name>
<feature type="region of interest" description="Disordered" evidence="1">
    <location>
        <begin position="142"/>
        <end position="163"/>
    </location>
</feature>
<protein>
    <submittedName>
        <fullName evidence="2">Uncharacterized protein</fullName>
    </submittedName>
</protein>
<accession>A0ABP1PPT8</accession>
<evidence type="ECO:0000256" key="1">
    <source>
        <dbReference type="SAM" id="MobiDB-lite"/>
    </source>
</evidence>
<evidence type="ECO:0000313" key="2">
    <source>
        <dbReference type="EMBL" id="CAL8072925.1"/>
    </source>
</evidence>
<feature type="compositionally biased region" description="Low complexity" evidence="1">
    <location>
        <begin position="50"/>
        <end position="59"/>
    </location>
</feature>
<feature type="region of interest" description="Disordered" evidence="1">
    <location>
        <begin position="34"/>
        <end position="101"/>
    </location>
</feature>
<organism evidence="2 3">
    <name type="scientific">Orchesella dallaii</name>
    <dbReference type="NCBI Taxonomy" id="48710"/>
    <lineage>
        <taxon>Eukaryota</taxon>
        <taxon>Metazoa</taxon>
        <taxon>Ecdysozoa</taxon>
        <taxon>Arthropoda</taxon>
        <taxon>Hexapoda</taxon>
        <taxon>Collembola</taxon>
        <taxon>Entomobryomorpha</taxon>
        <taxon>Entomobryoidea</taxon>
        <taxon>Orchesellidae</taxon>
        <taxon>Orchesellinae</taxon>
        <taxon>Orchesella</taxon>
    </lineage>
</organism>
<dbReference type="EMBL" id="CAXLJM020000007">
    <property type="protein sequence ID" value="CAL8072925.1"/>
    <property type="molecule type" value="Genomic_DNA"/>
</dbReference>
<dbReference type="Proteomes" id="UP001642540">
    <property type="component" value="Unassembled WGS sequence"/>
</dbReference>
<evidence type="ECO:0000313" key="3">
    <source>
        <dbReference type="Proteomes" id="UP001642540"/>
    </source>
</evidence>
<sequence>MSGGVAVNMDNRRRTSIGVDERALTTLEKFVELCENGLEEEDEENDDDVSSATTASTATYHGPGTADSLSVESAVGMAGGGTVRKCPSTGDATKEKEKSRKEKIYSRLNSLSWNYRPKKSEAHKVKLSELFIDPSLVALKTKSENSSQNGAKSGSTGDVATKSGKKSEEIWVKRVNDPGRRSFRITVSITSPSSSLLLCFRRVFITHSDGRVETRSLNHLVGSIKT</sequence>
<reference evidence="2 3" key="1">
    <citation type="submission" date="2024-08" db="EMBL/GenBank/DDBJ databases">
        <authorList>
            <person name="Cucini C."/>
            <person name="Frati F."/>
        </authorList>
    </citation>
    <scope>NUCLEOTIDE SEQUENCE [LARGE SCALE GENOMIC DNA]</scope>
</reference>
<feature type="compositionally biased region" description="Basic and acidic residues" evidence="1">
    <location>
        <begin position="92"/>
        <end position="101"/>
    </location>
</feature>
<feature type="compositionally biased region" description="Acidic residues" evidence="1">
    <location>
        <begin position="37"/>
        <end position="49"/>
    </location>
</feature>
<comment type="caution">
    <text evidence="2">The sequence shown here is derived from an EMBL/GenBank/DDBJ whole genome shotgun (WGS) entry which is preliminary data.</text>
</comment>
<feature type="compositionally biased region" description="Polar residues" evidence="1">
    <location>
        <begin position="144"/>
        <end position="158"/>
    </location>
</feature>
<proteinExistence type="predicted"/>